<organism evidence="1 2">
    <name type="scientific">Xanthomonas phage Xaa_vB_phi31</name>
    <dbReference type="NCBI Taxonomy" id="2776752"/>
    <lineage>
        <taxon>Viruses</taxon>
        <taxon>Duplodnaviria</taxon>
        <taxon>Heunggongvirae</taxon>
        <taxon>Uroviricota</taxon>
        <taxon>Caudoviricetes</taxon>
        <taxon>Autographivirales</taxon>
        <taxon>Autonotataviridae</taxon>
        <taxon>Gujervirinae</taxon>
        <taxon>Pazvirus</taxon>
        <taxon>Pazvirus 31</taxon>
    </lineage>
</organism>
<evidence type="ECO:0000313" key="2">
    <source>
        <dbReference type="Proteomes" id="UP000671943"/>
    </source>
</evidence>
<dbReference type="Proteomes" id="UP000671943">
    <property type="component" value="Segment"/>
</dbReference>
<reference evidence="1" key="1">
    <citation type="submission" date="2020-08" db="EMBL/GenBank/DDBJ databases">
        <authorList>
            <person name="Nguyen N.T.T."/>
            <person name="Holtappels D."/>
            <person name="Doan T.T.K."/>
            <person name="Pham H.K.N."/>
            <person name="Wagemans J."/>
        </authorList>
    </citation>
    <scope>NUCLEOTIDE SEQUENCE</scope>
</reference>
<dbReference type="EMBL" id="MT951568">
    <property type="protein sequence ID" value="QOI69547.1"/>
    <property type="molecule type" value="Genomic_DNA"/>
</dbReference>
<proteinExistence type="predicted"/>
<accession>A0A868BZJ6</accession>
<evidence type="ECO:0000313" key="1">
    <source>
        <dbReference type="EMBL" id="QOI69547.1"/>
    </source>
</evidence>
<protein>
    <submittedName>
        <fullName evidence="1">Tail fiber protein</fullName>
    </submittedName>
</protein>
<name>A0A868BZJ6_9CAUD</name>
<gene>
    <name evidence="1" type="ORF">XaavBphi31_50</name>
</gene>
<keyword evidence="2" id="KW-1185">Reference proteome</keyword>
<sequence>MIPELTAAAARAPWAQQMGSRTRPLINYMVGGGTPGDGTSISGTTWVVEYVDPEVRVYKLESPEDYTVVFSAADITFVSLAFDQSMRWVVGYTQAGVGKLYWYDSIAGGYTVLNVSGAVQPFVSLDVRDLVYLGESDVVISYTRDTNLYTRVQRERFATERLLKSTAGSALSRFGLSVTNRLQWQVRP</sequence>